<feature type="domain" description="N-acetyltransferase" evidence="3">
    <location>
        <begin position="3"/>
        <end position="141"/>
    </location>
</feature>
<keyword evidence="1" id="KW-0808">Transferase</keyword>
<dbReference type="EMBL" id="CP019343">
    <property type="protein sequence ID" value="ARN75795.1"/>
    <property type="molecule type" value="Genomic_DNA"/>
</dbReference>
<name>A0A1X9NIY0_9GAMM</name>
<dbReference type="CDD" id="cd04301">
    <property type="entry name" value="NAT_SF"/>
    <property type="match status" value="1"/>
</dbReference>
<gene>
    <name evidence="4" type="ORF">BST96_17785</name>
</gene>
<protein>
    <recommendedName>
        <fullName evidence="3">N-acetyltransferase domain-containing protein</fullName>
    </recommendedName>
</protein>
<reference evidence="4 5" key="1">
    <citation type="submission" date="2016-11" db="EMBL/GenBank/DDBJ databases">
        <title>Trade-off between light-utilization and light-protection in marine flavobacteria.</title>
        <authorList>
            <person name="Kumagai Y."/>
        </authorList>
    </citation>
    <scope>NUCLEOTIDE SEQUENCE [LARGE SCALE GENOMIC DNA]</scope>
    <source>
        <strain evidence="4 5">NBRC 107125</strain>
    </source>
</reference>
<accession>A0A1X9NIY0</accession>
<dbReference type="AlphaFoldDB" id="A0A1X9NIY0"/>
<dbReference type="PANTHER" id="PTHR43877">
    <property type="entry name" value="AMINOALKYLPHOSPHONATE N-ACETYLTRANSFERASE-RELATED-RELATED"/>
    <property type="match status" value="1"/>
</dbReference>
<keyword evidence="2" id="KW-0012">Acyltransferase</keyword>
<dbReference type="InterPro" id="IPR057691">
    <property type="entry name" value="DUF7931"/>
</dbReference>
<dbReference type="OrthoDB" id="9796171at2"/>
<dbReference type="Proteomes" id="UP000193450">
    <property type="component" value="Chromosome"/>
</dbReference>
<dbReference type="STRING" id="716816.BST96_17785"/>
<evidence type="ECO:0000313" key="4">
    <source>
        <dbReference type="EMBL" id="ARN75795.1"/>
    </source>
</evidence>
<dbReference type="SUPFAM" id="SSF55729">
    <property type="entry name" value="Acyl-CoA N-acyltransferases (Nat)"/>
    <property type="match status" value="1"/>
</dbReference>
<dbReference type="Pfam" id="PF25559">
    <property type="entry name" value="DUF7931"/>
    <property type="match status" value="1"/>
</dbReference>
<dbReference type="InterPro" id="IPR016181">
    <property type="entry name" value="Acyl_CoA_acyltransferase"/>
</dbReference>
<dbReference type="RefSeq" id="WP_085759987.1">
    <property type="nucleotide sequence ID" value="NZ_CP019343.1"/>
</dbReference>
<evidence type="ECO:0000313" key="5">
    <source>
        <dbReference type="Proteomes" id="UP000193450"/>
    </source>
</evidence>
<dbReference type="PROSITE" id="PS51186">
    <property type="entry name" value="GNAT"/>
    <property type="match status" value="1"/>
</dbReference>
<dbReference type="GO" id="GO:0016747">
    <property type="term" value="F:acyltransferase activity, transferring groups other than amino-acyl groups"/>
    <property type="evidence" value="ECO:0007669"/>
    <property type="project" value="InterPro"/>
</dbReference>
<evidence type="ECO:0000256" key="1">
    <source>
        <dbReference type="ARBA" id="ARBA00022679"/>
    </source>
</evidence>
<keyword evidence="5" id="KW-1185">Reference proteome</keyword>
<organism evidence="4 5">
    <name type="scientific">Oceanicoccus sagamiensis</name>
    <dbReference type="NCBI Taxonomy" id="716816"/>
    <lineage>
        <taxon>Bacteria</taxon>
        <taxon>Pseudomonadati</taxon>
        <taxon>Pseudomonadota</taxon>
        <taxon>Gammaproteobacteria</taxon>
        <taxon>Cellvibrionales</taxon>
        <taxon>Spongiibacteraceae</taxon>
        <taxon>Oceanicoccus</taxon>
    </lineage>
</organism>
<dbReference type="InterPro" id="IPR000182">
    <property type="entry name" value="GNAT_dom"/>
</dbReference>
<evidence type="ECO:0000259" key="3">
    <source>
        <dbReference type="PROSITE" id="PS51186"/>
    </source>
</evidence>
<sequence>MTFTVRAAIWQQDKVLLRAVRTAVFVEEQQVPIELEWDEHDEQALHWLALNEQNEAIGTCRMLADGHIGRMATLKPYRGQGVGRALLEQAIASARSDQLFEAYLYAQTHAIAFYQQAGFIAVGEEFMDANMPHKTMRLALAEQRLVGIHGGNFVIDNFKQAALDISRQAQKQCRILSYDLDARTFDNNEFRQIFSDLARKSRYTEIRILVVDTAPMVRLSHRLLTLQRRLSSNILIRKTTASPHDIKHNLIITDQCAMICQSMKDPDKIWGNYHNHPVVQSYIEQYDDLWERAKEDKDLRQLEI</sequence>
<dbReference type="KEGG" id="osg:BST96_17785"/>
<proteinExistence type="predicted"/>
<dbReference type="Gene3D" id="3.40.630.30">
    <property type="match status" value="1"/>
</dbReference>
<dbReference type="InterPro" id="IPR050832">
    <property type="entry name" value="Bact_Acetyltransf"/>
</dbReference>
<dbReference type="Pfam" id="PF13673">
    <property type="entry name" value="Acetyltransf_10"/>
    <property type="match status" value="1"/>
</dbReference>
<dbReference type="PANTHER" id="PTHR43877:SF1">
    <property type="entry name" value="ACETYLTRANSFERASE"/>
    <property type="match status" value="1"/>
</dbReference>
<evidence type="ECO:0000256" key="2">
    <source>
        <dbReference type="ARBA" id="ARBA00023315"/>
    </source>
</evidence>